<accession>A0A4S3IZW6</accession>
<comment type="caution">
    <text evidence="1">The sequence shown here is derived from an EMBL/GenBank/DDBJ whole genome shotgun (WGS) entry which is preliminary data.</text>
</comment>
<evidence type="ECO:0000313" key="1">
    <source>
        <dbReference type="EMBL" id="THC87128.1"/>
    </source>
</evidence>
<organism evidence="1 2">
    <name type="scientific">Aspergillus tanneri</name>
    <dbReference type="NCBI Taxonomy" id="1220188"/>
    <lineage>
        <taxon>Eukaryota</taxon>
        <taxon>Fungi</taxon>
        <taxon>Dikarya</taxon>
        <taxon>Ascomycota</taxon>
        <taxon>Pezizomycotina</taxon>
        <taxon>Eurotiomycetes</taxon>
        <taxon>Eurotiomycetidae</taxon>
        <taxon>Eurotiales</taxon>
        <taxon>Aspergillaceae</taxon>
        <taxon>Aspergillus</taxon>
        <taxon>Aspergillus subgen. Circumdati</taxon>
    </lineage>
</organism>
<reference evidence="1 2" key="1">
    <citation type="submission" date="2019-03" db="EMBL/GenBank/DDBJ databases">
        <title>The genome sequence of a newly discovered highly antifungal drug resistant Aspergillus species, Aspergillus tanneri NIH 1004.</title>
        <authorList>
            <person name="Mounaud S."/>
            <person name="Singh I."/>
            <person name="Joardar V."/>
            <person name="Pakala S."/>
            <person name="Pakala S."/>
            <person name="Venepally P."/>
            <person name="Hoover J."/>
            <person name="Nierman W."/>
            <person name="Chung J."/>
            <person name="Losada L."/>
        </authorList>
    </citation>
    <scope>NUCLEOTIDE SEQUENCE [LARGE SCALE GENOMIC DNA]</scope>
    <source>
        <strain evidence="1 2">NIH1004</strain>
    </source>
</reference>
<dbReference type="AlphaFoldDB" id="A0A4S3IZW6"/>
<sequence>MSIVSLASNVFVAHELYITLDHVLFGIADAGSMVDLESVCAVEKGVEDKQGILPLLLSTFQALPTQRGSAASPVTLSDGLGLDGTAKTVKVAEEDYDLCLGPVGDFVHVCDPAE</sequence>
<evidence type="ECO:0000313" key="2">
    <source>
        <dbReference type="Proteomes" id="UP000308092"/>
    </source>
</evidence>
<dbReference type="EMBL" id="SOSA01001459">
    <property type="protein sequence ID" value="THC87128.1"/>
    <property type="molecule type" value="Genomic_DNA"/>
</dbReference>
<name>A0A4S3IZW6_9EURO</name>
<proteinExistence type="predicted"/>
<keyword evidence="2" id="KW-1185">Reference proteome</keyword>
<protein>
    <submittedName>
        <fullName evidence="1">Uncharacterized protein</fullName>
    </submittedName>
</protein>
<gene>
    <name evidence="1" type="ORF">EYZ11_013427</name>
</gene>
<dbReference type="Proteomes" id="UP000308092">
    <property type="component" value="Unassembled WGS sequence"/>
</dbReference>
<dbReference type="VEuPathDB" id="FungiDB:EYZ11_013427"/>